<evidence type="ECO:0000256" key="5">
    <source>
        <dbReference type="ARBA" id="ARBA00023136"/>
    </source>
</evidence>
<dbReference type="InterPro" id="IPR008844">
    <property type="entry name" value="Spore_GerAC-like"/>
</dbReference>
<evidence type="ECO:0000256" key="3">
    <source>
        <dbReference type="ARBA" id="ARBA00022544"/>
    </source>
</evidence>
<reference evidence="10 11" key="1">
    <citation type="submission" date="2017-01" db="EMBL/GenBank/DDBJ databases">
        <title>Draft genome sequence of Bacillus oleronius.</title>
        <authorList>
            <person name="Allam M."/>
        </authorList>
    </citation>
    <scope>NUCLEOTIDE SEQUENCE [LARGE SCALE GENOMIC DNA]</scope>
    <source>
        <strain evidence="10 11">DSM 9356</strain>
    </source>
</reference>
<name>A0A8E2I353_9BACI</name>
<comment type="caution">
    <text evidence="10">The sequence shown here is derived from an EMBL/GenBank/DDBJ whole genome shotgun (WGS) entry which is preliminary data.</text>
</comment>
<dbReference type="InterPro" id="IPR057336">
    <property type="entry name" value="GerAC_N"/>
</dbReference>
<keyword evidence="6" id="KW-0564">Palmitate</keyword>
<keyword evidence="3" id="KW-0309">Germination</keyword>
<proteinExistence type="inferred from homology"/>
<dbReference type="Pfam" id="PF25198">
    <property type="entry name" value="Spore_GerAC_N"/>
    <property type="match status" value="1"/>
</dbReference>
<dbReference type="Gene3D" id="6.20.190.10">
    <property type="entry name" value="Nutrient germinant receptor protein C, domain 1"/>
    <property type="match status" value="1"/>
</dbReference>
<gene>
    <name evidence="10" type="ORF">BWZ43_23985</name>
</gene>
<dbReference type="NCBIfam" id="TIGR02887">
    <property type="entry name" value="spore_ger_x_C"/>
    <property type="match status" value="1"/>
</dbReference>
<feature type="domain" description="Spore germination protein N-terminal" evidence="9">
    <location>
        <begin position="23"/>
        <end position="200"/>
    </location>
</feature>
<dbReference type="Pfam" id="PF05504">
    <property type="entry name" value="Spore_GerAC"/>
    <property type="match status" value="1"/>
</dbReference>
<dbReference type="RefSeq" id="WP_078111390.1">
    <property type="nucleotide sequence ID" value="NZ_CP065424.1"/>
</dbReference>
<dbReference type="AlphaFoldDB" id="A0A8E2I353"/>
<evidence type="ECO:0000256" key="7">
    <source>
        <dbReference type="ARBA" id="ARBA00023288"/>
    </source>
</evidence>
<dbReference type="PROSITE" id="PS51257">
    <property type="entry name" value="PROKAR_LIPOPROTEIN"/>
    <property type="match status" value="1"/>
</dbReference>
<dbReference type="EMBL" id="MTLA01000432">
    <property type="protein sequence ID" value="OOP65871.1"/>
    <property type="molecule type" value="Genomic_DNA"/>
</dbReference>
<evidence type="ECO:0000256" key="6">
    <source>
        <dbReference type="ARBA" id="ARBA00023139"/>
    </source>
</evidence>
<evidence type="ECO:0000313" key="11">
    <source>
        <dbReference type="Proteomes" id="UP000189761"/>
    </source>
</evidence>
<keyword evidence="11" id="KW-1185">Reference proteome</keyword>
<evidence type="ECO:0000313" key="10">
    <source>
        <dbReference type="EMBL" id="OOP65871.1"/>
    </source>
</evidence>
<dbReference type="Gene3D" id="3.30.300.210">
    <property type="entry name" value="Nutrient germinant receptor protein C, domain 3"/>
    <property type="match status" value="1"/>
</dbReference>
<organism evidence="10 11">
    <name type="scientific">Heyndrickxia oleronia</name>
    <dbReference type="NCBI Taxonomy" id="38875"/>
    <lineage>
        <taxon>Bacteria</taxon>
        <taxon>Bacillati</taxon>
        <taxon>Bacillota</taxon>
        <taxon>Bacilli</taxon>
        <taxon>Bacillales</taxon>
        <taxon>Bacillaceae</taxon>
        <taxon>Heyndrickxia</taxon>
    </lineage>
</organism>
<accession>A0A8E2I353</accession>
<evidence type="ECO:0000256" key="2">
    <source>
        <dbReference type="ARBA" id="ARBA00007886"/>
    </source>
</evidence>
<evidence type="ECO:0000259" key="8">
    <source>
        <dbReference type="Pfam" id="PF05504"/>
    </source>
</evidence>
<dbReference type="InterPro" id="IPR046953">
    <property type="entry name" value="Spore_GerAC-like_C"/>
</dbReference>
<dbReference type="PANTHER" id="PTHR35789">
    <property type="entry name" value="SPORE GERMINATION PROTEIN B3"/>
    <property type="match status" value="1"/>
</dbReference>
<comment type="similarity">
    <text evidence="2">Belongs to the GerABKC lipoprotein family.</text>
</comment>
<evidence type="ECO:0000259" key="9">
    <source>
        <dbReference type="Pfam" id="PF25198"/>
    </source>
</evidence>
<protein>
    <submittedName>
        <fullName evidence="10">Spore gernimation protein KC</fullName>
    </submittedName>
</protein>
<keyword evidence="4" id="KW-0732">Signal</keyword>
<dbReference type="GO" id="GO:0009847">
    <property type="term" value="P:spore germination"/>
    <property type="evidence" value="ECO:0007669"/>
    <property type="project" value="InterPro"/>
</dbReference>
<evidence type="ECO:0000256" key="4">
    <source>
        <dbReference type="ARBA" id="ARBA00022729"/>
    </source>
</evidence>
<dbReference type="InterPro" id="IPR038501">
    <property type="entry name" value="Spore_GerAC_C_sf"/>
</dbReference>
<dbReference type="GO" id="GO:0016020">
    <property type="term" value="C:membrane"/>
    <property type="evidence" value="ECO:0007669"/>
    <property type="project" value="UniProtKB-SubCell"/>
</dbReference>
<feature type="domain" description="Spore germination GerAC-like C-terminal" evidence="8">
    <location>
        <begin position="228"/>
        <end position="392"/>
    </location>
</feature>
<keyword evidence="7" id="KW-0449">Lipoprotein</keyword>
<dbReference type="Proteomes" id="UP000189761">
    <property type="component" value="Unassembled WGS sequence"/>
</dbReference>
<keyword evidence="5" id="KW-0472">Membrane</keyword>
<sequence length="404" mass="45321">MKKKWWHLLLILGCLTFLAGCWDKRELTDLAIVNAVGVDKLENGKFRNTFQIINPGNVAGNQQGGAQTSGIPITVYTVSGRNMLDAARLGSKNVSRQIYYAHANLVVIGEDLAREGLMQLFDVMERDPQFRTTSSIVIAENSTAEDLLKMLTPIDKLPANKITKTLKFTEKALGENMDVSVDDVIRDMVSPGKEPIISGFKIVGNSEEGKGQANLQTTEAAARLQAGGMAIFKEGKLTRWLHGKNARGVLWVQNKVQQTPVNIYWKNNKKPLAFFVIRGKSIIKAKLEKNKPVIKVHIEAEGDIREADIQIDLTNPNIIFQLEKLAEKEIKKEIMATIKMIQKEKTDVFGFGDVIHRTSPKVWKQLKNDWNDVGFPELKVDVDVDAFIRRTGLRNNPYITEVNN</sequence>
<comment type="subcellular location">
    <subcellularLocation>
        <location evidence="1">Membrane</location>
        <topology evidence="1">Lipid-anchor</topology>
    </subcellularLocation>
</comment>
<dbReference type="PANTHER" id="PTHR35789:SF1">
    <property type="entry name" value="SPORE GERMINATION PROTEIN B3"/>
    <property type="match status" value="1"/>
</dbReference>
<evidence type="ECO:0000256" key="1">
    <source>
        <dbReference type="ARBA" id="ARBA00004635"/>
    </source>
</evidence>